<keyword evidence="3" id="KW-0547">Nucleotide-binding</keyword>
<evidence type="ECO:0000256" key="4">
    <source>
        <dbReference type="ARBA" id="ARBA00022840"/>
    </source>
</evidence>
<feature type="binding site" evidence="8">
    <location>
        <position position="441"/>
    </location>
    <ligand>
        <name>L-serine</name>
        <dbReference type="ChEBI" id="CHEBI:33384"/>
    </ligand>
</feature>
<dbReference type="EC" id="6.1.1.11" evidence="1"/>
<feature type="binding site" evidence="8">
    <location>
        <position position="321"/>
    </location>
    <ligand>
        <name>L-serine</name>
        <dbReference type="ChEBI" id="CHEBI:33384"/>
    </ligand>
</feature>
<evidence type="ECO:0000256" key="9">
    <source>
        <dbReference type="PIRSR" id="PIRSR001529-2"/>
    </source>
</evidence>
<keyword evidence="2" id="KW-0436">Ligase</keyword>
<feature type="site" description="Important for serine binding" evidence="8">
    <location>
        <position position="443"/>
    </location>
</feature>
<dbReference type="PIRSF" id="PIRSF001529">
    <property type="entry name" value="Ser-tRNA-synth_IIa"/>
    <property type="match status" value="1"/>
</dbReference>
<gene>
    <name evidence="11" type="ORF">VHUM_02628</name>
</gene>
<evidence type="ECO:0000259" key="10">
    <source>
        <dbReference type="PROSITE" id="PS50862"/>
    </source>
</evidence>
<evidence type="ECO:0000256" key="6">
    <source>
        <dbReference type="ARBA" id="ARBA00031113"/>
    </source>
</evidence>
<dbReference type="Pfam" id="PF02403">
    <property type="entry name" value="Seryl_tRNA_N"/>
    <property type="match status" value="1"/>
</dbReference>
<name>A0A7D8UYZ7_VANHU</name>
<evidence type="ECO:0000256" key="5">
    <source>
        <dbReference type="ARBA" id="ARBA00023146"/>
    </source>
</evidence>
<comment type="caution">
    <text evidence="11">The sequence shown here is derived from an EMBL/GenBank/DDBJ whole genome shotgun (WGS) entry which is preliminary data.</text>
</comment>
<evidence type="ECO:0000313" key="12">
    <source>
        <dbReference type="Proteomes" id="UP000473826"/>
    </source>
</evidence>
<dbReference type="Proteomes" id="UP000473826">
    <property type="component" value="Unassembled WGS sequence"/>
</dbReference>
<evidence type="ECO:0000313" key="11">
    <source>
        <dbReference type="EMBL" id="TXT09154.1"/>
    </source>
</evidence>
<feature type="domain" description="Aminoacyl-transfer RNA synthetases class-II family profile" evidence="10">
    <location>
        <begin position="236"/>
        <end position="473"/>
    </location>
</feature>
<dbReference type="SUPFAM" id="SSF46589">
    <property type="entry name" value="tRNA-binding arm"/>
    <property type="match status" value="1"/>
</dbReference>
<feature type="binding site" evidence="9">
    <location>
        <begin position="321"/>
        <end position="323"/>
    </location>
    <ligand>
        <name>ATP</name>
        <dbReference type="ChEBI" id="CHEBI:30616"/>
    </ligand>
</feature>
<keyword evidence="5" id="KW-0030">Aminoacyl-tRNA synthetase</keyword>
<dbReference type="PANTHER" id="PTHR11778">
    <property type="entry name" value="SERYL-TRNA SYNTHETASE"/>
    <property type="match status" value="1"/>
</dbReference>
<dbReference type="GO" id="GO:0004828">
    <property type="term" value="F:serine-tRNA ligase activity"/>
    <property type="evidence" value="ECO:0007669"/>
    <property type="project" value="UniProtKB-EC"/>
</dbReference>
<dbReference type="NCBIfam" id="TIGR00414">
    <property type="entry name" value="serS"/>
    <property type="match status" value="1"/>
</dbReference>
<accession>A0A7D8UYZ7</accession>
<feature type="binding site" evidence="9">
    <location>
        <begin position="408"/>
        <end position="411"/>
    </location>
    <ligand>
        <name>ATP</name>
        <dbReference type="ChEBI" id="CHEBI:30616"/>
    </ligand>
</feature>
<dbReference type="PRINTS" id="PR00981">
    <property type="entry name" value="TRNASYNTHSER"/>
</dbReference>
<dbReference type="EMBL" id="QKWK01000006">
    <property type="protein sequence ID" value="TXT09154.1"/>
    <property type="molecule type" value="Genomic_DNA"/>
</dbReference>
<feature type="binding site" evidence="9">
    <location>
        <begin position="337"/>
        <end position="340"/>
    </location>
    <ligand>
        <name>ATP</name>
        <dbReference type="ChEBI" id="CHEBI:30616"/>
    </ligand>
</feature>
<dbReference type="InterPro" id="IPR042103">
    <property type="entry name" value="SerRS_1_N_sf"/>
</dbReference>
<dbReference type="OrthoDB" id="10264585at2759"/>
<sequence>MRGTCSLCSVSAGPRSLTPAALTALRACRRPARALSTSARASAPLAKPRIDYARFLSDPDATARNIAQRALPLAADHVEQLRAAREAQLAAEHALNDARAAQGVASAVLKDKGKSKEEKQVAIAHAKVLKEEVLKLETVYADAERALLDLALVLPNFSHPATPVGAEENATLLESFGPELLPASEARDHVRVTETYGWLDPAASATATGSSWPFLLGAAAQLEHALSGYALSTAIRHGYTPVSPPEVISADVAWRCGFQPRDGDNGPRQTYFLESEHGDHAHKQLCLAGTAEIPLAAMNAGRTLARASLPVRYVGVGRAFRAEAGARGADTRGLYRVHQFTKVELFAITAAEESDGVMEEIRAIQKEIALGLGLSVRVLDMPTAELGASASRKYDMEAWMPGRGKWGEITSTSNCTDYQARRLGIRYRDGESGLRFAHTLNGTGAAIPRLIVALLENGVRLSAEGEVEGVDLPAVLREFWLGPEKDGDGEVIRWV</sequence>
<dbReference type="InterPro" id="IPR045864">
    <property type="entry name" value="aa-tRNA-synth_II/BPL/LPL"/>
</dbReference>
<dbReference type="UniPathway" id="UPA00906">
    <property type="reaction ID" value="UER00895"/>
</dbReference>
<evidence type="ECO:0000256" key="8">
    <source>
        <dbReference type="PIRSR" id="PIRSR001529-1"/>
    </source>
</evidence>
<dbReference type="AlphaFoldDB" id="A0A7D8UYZ7"/>
<evidence type="ECO:0000256" key="2">
    <source>
        <dbReference type="ARBA" id="ARBA00022598"/>
    </source>
</evidence>
<evidence type="ECO:0000256" key="3">
    <source>
        <dbReference type="ARBA" id="ARBA00022741"/>
    </source>
</evidence>
<dbReference type="SUPFAM" id="SSF55681">
    <property type="entry name" value="Class II aaRS and biotin synthetases"/>
    <property type="match status" value="1"/>
</dbReference>
<dbReference type="PROSITE" id="PS50862">
    <property type="entry name" value="AA_TRNA_LIGASE_II"/>
    <property type="match status" value="1"/>
</dbReference>
<dbReference type="InterPro" id="IPR002317">
    <property type="entry name" value="Ser-tRNA-ligase_type_1"/>
</dbReference>
<dbReference type="InterPro" id="IPR015866">
    <property type="entry name" value="Ser-tRNA-synth_1_N"/>
</dbReference>
<dbReference type="Gene3D" id="3.30.930.10">
    <property type="entry name" value="Bira Bifunctional Protein, Domain 2"/>
    <property type="match status" value="1"/>
</dbReference>
<protein>
    <recommendedName>
        <fullName evidence="1">serine--tRNA ligase</fullName>
        <ecNumber evidence="1">6.1.1.11</ecNumber>
    </recommendedName>
    <alternativeName>
        <fullName evidence="6">Seryl-tRNA synthetase</fullName>
    </alternativeName>
    <alternativeName>
        <fullName evidence="7">Seryl-tRNA(Ser) synthetase</fullName>
    </alternativeName>
</protein>
<dbReference type="InterPro" id="IPR006195">
    <property type="entry name" value="aa-tRNA-synth_II"/>
</dbReference>
<feature type="binding site" evidence="8">
    <location>
        <position position="344"/>
    </location>
    <ligand>
        <name>L-serine</name>
        <dbReference type="ChEBI" id="CHEBI:33384"/>
    </ligand>
</feature>
<dbReference type="InterPro" id="IPR002314">
    <property type="entry name" value="aa-tRNA-synt_IIb"/>
</dbReference>
<dbReference type="Gene3D" id="1.10.287.40">
    <property type="entry name" value="Serine-tRNA synthetase, tRNA binding domain"/>
    <property type="match status" value="1"/>
</dbReference>
<dbReference type="Pfam" id="PF00587">
    <property type="entry name" value="tRNA-synt_2b"/>
    <property type="match status" value="1"/>
</dbReference>
<dbReference type="InterPro" id="IPR010978">
    <property type="entry name" value="tRNA-bd_arm"/>
</dbReference>
<evidence type="ECO:0000256" key="1">
    <source>
        <dbReference type="ARBA" id="ARBA00012840"/>
    </source>
</evidence>
<reference evidence="11 12" key="1">
    <citation type="journal article" date="2019" name="PLoS Genet.">
        <title>Convergent evolution of linked mating-type loci in basidiomycete fungi.</title>
        <authorList>
            <person name="Sun S."/>
            <person name="Coelho M.A."/>
            <person name="Heitman J."/>
            <person name="Nowrousian M."/>
        </authorList>
    </citation>
    <scope>NUCLEOTIDE SEQUENCE [LARGE SCALE GENOMIC DNA]</scope>
    <source>
        <strain evidence="11 12">CBS 4282</strain>
    </source>
</reference>
<feature type="binding site" evidence="8">
    <location>
        <position position="290"/>
    </location>
    <ligand>
        <name>L-serine</name>
        <dbReference type="ChEBI" id="CHEBI:33384"/>
    </ligand>
</feature>
<keyword evidence="4 9" id="KW-0067">ATP-binding</keyword>
<organism evidence="11 12">
    <name type="scientific">Vanrija humicola</name>
    <name type="common">Yeast</name>
    <name type="synonym">Cryptococcus humicola</name>
    <dbReference type="NCBI Taxonomy" id="5417"/>
    <lineage>
        <taxon>Eukaryota</taxon>
        <taxon>Fungi</taxon>
        <taxon>Dikarya</taxon>
        <taxon>Basidiomycota</taxon>
        <taxon>Agaricomycotina</taxon>
        <taxon>Tremellomycetes</taxon>
        <taxon>Trichosporonales</taxon>
        <taxon>Trichosporonaceae</taxon>
        <taxon>Vanrija</taxon>
    </lineage>
</organism>
<keyword evidence="12" id="KW-1185">Reference proteome</keyword>
<dbReference type="GO" id="GO:0005524">
    <property type="term" value="F:ATP binding"/>
    <property type="evidence" value="ECO:0007669"/>
    <property type="project" value="UniProtKB-KW"/>
</dbReference>
<evidence type="ECO:0000256" key="7">
    <source>
        <dbReference type="ARBA" id="ARBA00034892"/>
    </source>
</evidence>
<proteinExistence type="predicted"/>
<dbReference type="GO" id="GO:0006434">
    <property type="term" value="P:seryl-tRNA aminoacylation"/>
    <property type="evidence" value="ECO:0007669"/>
    <property type="project" value="InterPro"/>
</dbReference>